<keyword evidence="1" id="KW-0175">Coiled coil</keyword>
<keyword evidence="1" id="KW-0831">Ubiquinone biosynthesis</keyword>
<dbReference type="HAMAP" id="MF_02216">
    <property type="entry name" value="UbiK"/>
    <property type="match status" value="1"/>
</dbReference>
<dbReference type="EMBL" id="AP021888">
    <property type="protein sequence ID" value="BBP44255.1"/>
    <property type="molecule type" value="Genomic_DNA"/>
</dbReference>
<keyword evidence="3" id="KW-1185">Reference proteome</keyword>
<dbReference type="Proteomes" id="UP000501466">
    <property type="component" value="Chromosome"/>
</dbReference>
<dbReference type="PANTHER" id="PTHR38040">
    <property type="entry name" value="UBIQUINONE BIOSYNTHESIS ACCESSORY FACTOR UBIK"/>
    <property type="match status" value="1"/>
</dbReference>
<comment type="function">
    <text evidence="1">Required for efficient ubiquinone (coenzyme Q) biosynthesis. UbiK is probably an accessory factor of Ubi enzymes and facilitates ubiquinone biosynthesis by acting as an assembly factor, a targeting factor, or both.</text>
</comment>
<keyword evidence="1" id="KW-0963">Cytoplasm</keyword>
<dbReference type="GO" id="GO:0006744">
    <property type="term" value="P:ubiquinone biosynthetic process"/>
    <property type="evidence" value="ECO:0007669"/>
    <property type="project" value="UniProtKB-UniRule"/>
</dbReference>
<organism evidence="2 3">
    <name type="scientific">Thiosulfativibrio zosterae</name>
    <dbReference type="NCBI Taxonomy" id="2675053"/>
    <lineage>
        <taxon>Bacteria</taxon>
        <taxon>Pseudomonadati</taxon>
        <taxon>Pseudomonadota</taxon>
        <taxon>Gammaproteobacteria</taxon>
        <taxon>Thiotrichales</taxon>
        <taxon>Piscirickettsiaceae</taxon>
        <taxon>Thiosulfativibrio</taxon>
    </lineage>
</organism>
<dbReference type="PANTHER" id="PTHR38040:SF1">
    <property type="entry name" value="UBIQUINONE BIOSYNTHESIS ACCESSORY FACTOR UBIK"/>
    <property type="match status" value="1"/>
</dbReference>
<dbReference type="InterPro" id="IPR007475">
    <property type="entry name" value="UbiK"/>
</dbReference>
<comment type="subcellular location">
    <subcellularLocation>
        <location evidence="1">Cytoplasm</location>
    </subcellularLocation>
</comment>
<accession>A0A6F8PQ71</accession>
<dbReference type="Pfam" id="PF04380">
    <property type="entry name" value="BMFP"/>
    <property type="match status" value="1"/>
</dbReference>
<dbReference type="GO" id="GO:0005829">
    <property type="term" value="C:cytosol"/>
    <property type="evidence" value="ECO:0007669"/>
    <property type="project" value="TreeGrafter"/>
</dbReference>
<dbReference type="KEGG" id="tzo:THMIRHAT_20010"/>
<proteinExistence type="inferred from homology"/>
<dbReference type="AlphaFoldDB" id="A0A6F8PQ71"/>
<comment type="similarity">
    <text evidence="1">Belongs to the UbiK family.</text>
</comment>
<dbReference type="UniPathway" id="UPA00232"/>
<protein>
    <recommendedName>
        <fullName evidence="1">Ubiquinone biosynthesis accessory factor UbiK</fullName>
    </recommendedName>
</protein>
<evidence type="ECO:0000313" key="2">
    <source>
        <dbReference type="EMBL" id="BBP44255.1"/>
    </source>
</evidence>
<sequence>MLNPSQLESLVNKVTEVLPAGLGEVPENMQKNLKMTLSSVFQKMDLVSREEFDIQTQVLAKTRQKLEALEKQVAELESNLNKTDA</sequence>
<comment type="pathway">
    <text evidence="1">Cofactor biosynthesis; ubiquinone biosynthesis.</text>
</comment>
<name>A0A6F8PQ71_9GAMM</name>
<gene>
    <name evidence="1" type="primary">ubiK</name>
    <name evidence="2" type="ORF">THMIRHAT_20010</name>
</gene>
<reference evidence="3" key="1">
    <citation type="submission" date="2019-11" db="EMBL/GenBank/DDBJ databases">
        <title>Isolation and characterization of two novel species in the genus Thiomicrorhabdus.</title>
        <authorList>
            <person name="Mochizuki J."/>
            <person name="Kojima H."/>
            <person name="Fukui M."/>
        </authorList>
    </citation>
    <scope>NUCLEOTIDE SEQUENCE [LARGE SCALE GENOMIC DNA]</scope>
    <source>
        <strain evidence="3">AkT22</strain>
    </source>
</reference>
<feature type="coiled-coil region" evidence="1">
    <location>
        <begin position="52"/>
        <end position="79"/>
    </location>
</feature>
<evidence type="ECO:0000313" key="3">
    <source>
        <dbReference type="Proteomes" id="UP000501466"/>
    </source>
</evidence>
<dbReference type="RefSeq" id="WP_173291988.1">
    <property type="nucleotide sequence ID" value="NZ_AP021888.1"/>
</dbReference>
<evidence type="ECO:0000256" key="1">
    <source>
        <dbReference type="HAMAP-Rule" id="MF_02216"/>
    </source>
</evidence>